<dbReference type="GO" id="GO:0006508">
    <property type="term" value="P:proteolysis"/>
    <property type="evidence" value="ECO:0007669"/>
    <property type="project" value="UniProtKB-KW"/>
</dbReference>
<comment type="cofactor">
    <cofactor evidence="15 17">
        <name>Zn(2+)</name>
        <dbReference type="ChEBI" id="CHEBI:29105"/>
    </cofactor>
    <text evidence="15 17">Binds 1 zinc ion per subunit.</text>
</comment>
<dbReference type="Pfam" id="PF03571">
    <property type="entry name" value="Peptidase_M49"/>
    <property type="match status" value="1"/>
</dbReference>
<reference evidence="18" key="2">
    <citation type="submission" date="2020-09" db="EMBL/GenBank/DDBJ databases">
        <authorList>
            <person name="Kikuchi T."/>
        </authorList>
    </citation>
    <scope>NUCLEOTIDE SEQUENCE</scope>
    <source>
        <strain evidence="18">Ka4C1</strain>
    </source>
</reference>
<dbReference type="Proteomes" id="UP000095284">
    <property type="component" value="Unplaced"/>
</dbReference>
<feature type="binding site" evidence="17">
    <location>
        <position position="484"/>
    </location>
    <ligand>
        <name>Zn(2+)</name>
        <dbReference type="ChEBI" id="CHEBI:29105"/>
        <note>catalytic</note>
    </ligand>
</feature>
<evidence type="ECO:0000313" key="20">
    <source>
        <dbReference type="Proteomes" id="UP000659654"/>
    </source>
</evidence>
<dbReference type="EMBL" id="CAJFDI010000002">
    <property type="protein sequence ID" value="CAD5214016.1"/>
    <property type="molecule type" value="Genomic_DNA"/>
</dbReference>
<reference evidence="21" key="1">
    <citation type="submission" date="2016-11" db="UniProtKB">
        <authorList>
            <consortium name="WormBaseParasite"/>
        </authorList>
    </citation>
    <scope>IDENTIFICATION</scope>
</reference>
<feature type="binding site" evidence="17">
    <location>
        <position position="536"/>
    </location>
    <ligand>
        <name>Zn(2+)</name>
        <dbReference type="ChEBI" id="CHEBI:29105"/>
        <note>catalytic</note>
    </ligand>
</feature>
<dbReference type="AlphaFoldDB" id="A0A1I7SCL0"/>
<dbReference type="EMBL" id="CAJFCV020000002">
    <property type="protein sequence ID" value="CAG9093916.1"/>
    <property type="molecule type" value="Genomic_DNA"/>
</dbReference>
<accession>A0A1I7SCL0</accession>
<dbReference type="eggNOG" id="KOG3675">
    <property type="taxonomic scope" value="Eukaryota"/>
</dbReference>
<dbReference type="FunFam" id="3.30.540.30:FF:000002">
    <property type="entry name" value="Dipeptidyl peptidase 3"/>
    <property type="match status" value="1"/>
</dbReference>
<evidence type="ECO:0000256" key="12">
    <source>
        <dbReference type="ARBA" id="ARBA00023049"/>
    </source>
</evidence>
<dbReference type="GO" id="GO:0046872">
    <property type="term" value="F:metal ion binding"/>
    <property type="evidence" value="ECO:0007669"/>
    <property type="project" value="UniProtKB-KW"/>
</dbReference>
<comment type="subcellular location">
    <subcellularLocation>
        <location evidence="2">Cytoplasm</location>
    </subcellularLocation>
</comment>
<dbReference type="PANTHER" id="PTHR23422">
    <property type="entry name" value="DIPEPTIDYL PEPTIDASE III-RELATED"/>
    <property type="match status" value="1"/>
</dbReference>
<dbReference type="WBParaSite" id="BXY_1076200.1">
    <property type="protein sequence ID" value="BXY_1076200.1"/>
    <property type="gene ID" value="BXY_1076200"/>
</dbReference>
<protein>
    <recommendedName>
        <fullName evidence="5 15">Dipeptidyl peptidase 3</fullName>
        <ecNumber evidence="4 15">3.4.14.4</ecNumber>
    </recommendedName>
    <alternativeName>
        <fullName evidence="13 15">Dipeptidyl aminopeptidase III</fullName>
    </alternativeName>
    <alternativeName>
        <fullName evidence="14 15">Dipeptidyl peptidase III</fullName>
    </alternativeName>
</protein>
<organism evidence="19 21">
    <name type="scientific">Bursaphelenchus xylophilus</name>
    <name type="common">Pinewood nematode worm</name>
    <name type="synonym">Aphelenchoides xylophilus</name>
    <dbReference type="NCBI Taxonomy" id="6326"/>
    <lineage>
        <taxon>Eukaryota</taxon>
        <taxon>Metazoa</taxon>
        <taxon>Ecdysozoa</taxon>
        <taxon>Nematoda</taxon>
        <taxon>Chromadorea</taxon>
        <taxon>Rhabditida</taxon>
        <taxon>Tylenchina</taxon>
        <taxon>Tylenchomorpha</taxon>
        <taxon>Aphelenchoidea</taxon>
        <taxon>Aphelenchoididae</taxon>
        <taxon>Bursaphelenchus</taxon>
    </lineage>
</organism>
<evidence type="ECO:0000256" key="10">
    <source>
        <dbReference type="ARBA" id="ARBA00022801"/>
    </source>
</evidence>
<dbReference type="GO" id="GO:0008239">
    <property type="term" value="F:dipeptidyl-peptidase activity"/>
    <property type="evidence" value="ECO:0007669"/>
    <property type="project" value="UniProtKB-UniRule"/>
</dbReference>
<evidence type="ECO:0000256" key="5">
    <source>
        <dbReference type="ARBA" id="ARBA00014713"/>
    </source>
</evidence>
<dbReference type="SMR" id="A0A1I7SCL0"/>
<keyword evidence="7 15" id="KW-0963">Cytoplasm</keyword>
<dbReference type="EC" id="3.4.14.4" evidence="4 15"/>
<dbReference type="Proteomes" id="UP000582659">
    <property type="component" value="Unassembled WGS sequence"/>
</dbReference>
<dbReference type="OrthoDB" id="4694525at2759"/>
<gene>
    <name evidence="18" type="ORF">BXYJ_LOCUS3319</name>
</gene>
<dbReference type="Proteomes" id="UP000659654">
    <property type="component" value="Unassembled WGS sequence"/>
</dbReference>
<keyword evidence="11 15" id="KW-0862">Zinc</keyword>
<keyword evidence="20" id="KW-1185">Reference proteome</keyword>
<evidence type="ECO:0000256" key="1">
    <source>
        <dbReference type="ARBA" id="ARBA00001336"/>
    </source>
</evidence>
<dbReference type="Gene3D" id="3.30.540.30">
    <property type="match status" value="3"/>
</dbReference>
<evidence type="ECO:0000256" key="2">
    <source>
        <dbReference type="ARBA" id="ARBA00004496"/>
    </source>
</evidence>
<feature type="binding site" evidence="17">
    <location>
        <position position="479"/>
    </location>
    <ligand>
        <name>Zn(2+)</name>
        <dbReference type="ChEBI" id="CHEBI:29105"/>
        <note>catalytic</note>
    </ligand>
</feature>
<evidence type="ECO:0000313" key="21">
    <source>
        <dbReference type="WBParaSite" id="BXY_1076200.1"/>
    </source>
</evidence>
<evidence type="ECO:0000256" key="15">
    <source>
        <dbReference type="PIRNR" id="PIRNR007828"/>
    </source>
</evidence>
<evidence type="ECO:0000313" key="18">
    <source>
        <dbReference type="EMBL" id="CAD5214016.1"/>
    </source>
</evidence>
<evidence type="ECO:0000256" key="8">
    <source>
        <dbReference type="ARBA" id="ARBA00022670"/>
    </source>
</evidence>
<evidence type="ECO:0000256" key="9">
    <source>
        <dbReference type="ARBA" id="ARBA00022723"/>
    </source>
</evidence>
<evidence type="ECO:0000256" key="7">
    <source>
        <dbReference type="ARBA" id="ARBA00022490"/>
    </source>
</evidence>
<feature type="active site" evidence="16">
    <location>
        <position position="480"/>
    </location>
</feature>
<evidence type="ECO:0000256" key="17">
    <source>
        <dbReference type="PIRSR" id="PIRSR007828-2"/>
    </source>
</evidence>
<evidence type="ECO:0000256" key="3">
    <source>
        <dbReference type="ARBA" id="ARBA00010200"/>
    </source>
</evidence>
<keyword evidence="10 15" id="KW-0378">Hydrolase</keyword>
<dbReference type="FunFam" id="3.30.540.30:FF:000001">
    <property type="entry name" value="Dipeptidyl peptidase 3"/>
    <property type="match status" value="1"/>
</dbReference>
<keyword evidence="9 15" id="KW-0479">Metal-binding</keyword>
<dbReference type="PIRSF" id="PIRSF007828">
    <property type="entry name" value="Dipeptidyl-peptidase_III"/>
    <property type="match status" value="1"/>
</dbReference>
<proteinExistence type="inferred from homology"/>
<evidence type="ECO:0000256" key="14">
    <source>
        <dbReference type="ARBA" id="ARBA00032119"/>
    </source>
</evidence>
<keyword evidence="12 15" id="KW-0482">Metalloprotease</keyword>
<sequence>MLSYVIRRIGAKQCPLSRIRRSTSTSLVRHSNPLLATNTMASPAPFDRTLHVVRSDTPILKLECEKAFSQLSNRDKLYAHYLARASFDGGLITFCQRSPESPAILYIFTAVFRGEALQSLREKALEVGWSEDDFNDFLYYFATFYYNAGNYFGFGDRKMVPAVSQRSLRQFLFKTAAFNEDTKLVELYNEVEEKIYGLSEKERFLGYPNKSTTGFHSKNITEEDTKFITKFFTSINFEGWNTRLEKKENDGETTYFVRVAAVNNAVLSSHEFEGRKIIFQAGDYSQILARVIPSLEKAREYANDNQKEMLAKYVEHFKTGSLAAHKDGSRFWIKDVNPAVESYIGFIENYSDPDGVRSEYEGFVAVVDKEVSAKFQKLVANAGEYIQRLPWGAEYEKDKFLKPDFTSLNVLAFASSGVPAGINIPNYDEIRQSEGFKNVSLGNVISAVAPTRAEFLSEEDDNLYRLYFQDSFEVQVGLHELLGHGSGKLFMKSKGELNFDPKTTKDLLNGGEVTHWYEEGETWSSKFGQVGASYEECRAEAVGYYLCCYDDIMNLFGYEGDLAETVRYVNWVNEIRAGLMGLENYDPDQNKWIQAHSRARFVLFRVVLEAGQGFVSIEETTDAKGVPDLLFKLDRTKIQKVGRPAVGEFLKKLQYYKSTGNNAEGIPFYDKWSEVDEKYQRWRKVVLARRKPRKVLVQHNTVKEEDTGDISIVNYEPTPEGVVLSVLERHPESALEELLEVYEQEKKTIFA</sequence>
<evidence type="ECO:0000313" key="19">
    <source>
        <dbReference type="Proteomes" id="UP000095284"/>
    </source>
</evidence>
<evidence type="ECO:0000256" key="4">
    <source>
        <dbReference type="ARBA" id="ARBA00012063"/>
    </source>
</evidence>
<dbReference type="GO" id="GO:0008235">
    <property type="term" value="F:metalloexopeptidase activity"/>
    <property type="evidence" value="ECO:0007669"/>
    <property type="project" value="InterPro"/>
</dbReference>
<dbReference type="InterPro" id="IPR005317">
    <property type="entry name" value="Dipeptidyl-peptase3"/>
</dbReference>
<keyword evidence="6 15" id="KW-0031">Aminopeptidase</keyword>
<dbReference type="GO" id="GO:0005737">
    <property type="term" value="C:cytoplasm"/>
    <property type="evidence" value="ECO:0007669"/>
    <property type="project" value="UniProtKB-SubCell"/>
</dbReference>
<evidence type="ECO:0000256" key="11">
    <source>
        <dbReference type="ARBA" id="ARBA00022833"/>
    </source>
</evidence>
<dbReference type="InterPro" id="IPR039461">
    <property type="entry name" value="Peptidase_M49"/>
</dbReference>
<evidence type="ECO:0000256" key="6">
    <source>
        <dbReference type="ARBA" id="ARBA00022438"/>
    </source>
</evidence>
<comment type="catalytic activity">
    <reaction evidence="1 15">
        <text>Release of an N-terminal dipeptide from a peptide comprising four or more residues, with broad specificity. Also acts on dipeptidyl 2-naphthylamides.</text>
        <dbReference type="EC" id="3.4.14.4"/>
    </reaction>
</comment>
<dbReference type="PANTHER" id="PTHR23422:SF11">
    <property type="entry name" value="DIPEPTIDYL PEPTIDASE 3"/>
    <property type="match status" value="1"/>
</dbReference>
<keyword evidence="8 15" id="KW-0645">Protease</keyword>
<dbReference type="GO" id="GO:0004177">
    <property type="term" value="F:aminopeptidase activity"/>
    <property type="evidence" value="ECO:0007669"/>
    <property type="project" value="UniProtKB-KW"/>
</dbReference>
<name>A0A1I7SCL0_BURXY</name>
<evidence type="ECO:0000256" key="16">
    <source>
        <dbReference type="PIRSR" id="PIRSR007828-1"/>
    </source>
</evidence>
<comment type="similarity">
    <text evidence="3 15">Belongs to the peptidase M49 family.</text>
</comment>
<evidence type="ECO:0000256" key="13">
    <source>
        <dbReference type="ARBA" id="ARBA00031288"/>
    </source>
</evidence>